<evidence type="ECO:0000313" key="2">
    <source>
        <dbReference type="Proteomes" id="UP000217999"/>
    </source>
</evidence>
<organism evidence="1 2">
    <name type="scientific">Vandammella animalimorsus</name>
    <dbReference type="NCBI Taxonomy" id="2029117"/>
    <lineage>
        <taxon>Bacteria</taxon>
        <taxon>Pseudomonadati</taxon>
        <taxon>Pseudomonadota</taxon>
        <taxon>Betaproteobacteria</taxon>
        <taxon>Burkholderiales</taxon>
        <taxon>Comamonadaceae</taxon>
        <taxon>Vandammella</taxon>
    </lineage>
</organism>
<accession>A0A2A2A6C6</accession>
<reference evidence="1 2" key="1">
    <citation type="submission" date="2017-08" db="EMBL/GenBank/DDBJ databases">
        <title>WGS of Clinical strains of the CDC Group NO-1 linked to zoonotic infections in humans.</title>
        <authorList>
            <person name="Bernier A.-M."/>
            <person name="Bernard K."/>
        </authorList>
    </citation>
    <scope>NUCLEOTIDE SEQUENCE [LARGE SCALE GENOMIC DNA]</scope>
    <source>
        <strain evidence="1 2">NML03-0146</strain>
    </source>
</reference>
<dbReference type="AlphaFoldDB" id="A0A2A2A6C6"/>
<proteinExistence type="predicted"/>
<protein>
    <submittedName>
        <fullName evidence="1">Uncharacterized protein</fullName>
    </submittedName>
</protein>
<sequence length="126" mass="13172">MTMGQNRDGLQVAMQALKKLDVDALVAAAERDAGHPIPGLRQGLMDARSGNFAQVHTPEQLQAAARKHQGAYEQRKLQAGSMRIPGGLLSAEAARALQTLLDRGAPSKAAAINAALIAAAQRAAQV</sequence>
<dbReference type="EMBL" id="NSJF01000005">
    <property type="protein sequence ID" value="PAT34080.1"/>
    <property type="molecule type" value="Genomic_DNA"/>
</dbReference>
<evidence type="ECO:0000313" key="1">
    <source>
        <dbReference type="EMBL" id="PAT34080.1"/>
    </source>
</evidence>
<dbReference type="Proteomes" id="UP000217999">
    <property type="component" value="Unassembled WGS sequence"/>
</dbReference>
<gene>
    <name evidence="1" type="ORF">CK620_10550</name>
</gene>
<name>A0A2A2A6C6_9BURK</name>
<comment type="caution">
    <text evidence="1">The sequence shown here is derived from an EMBL/GenBank/DDBJ whole genome shotgun (WGS) entry which is preliminary data.</text>
</comment>